<reference evidence="2 3" key="1">
    <citation type="submission" date="2024-04" db="EMBL/GenBank/DDBJ databases">
        <title>Tritrichomonas musculus Genome.</title>
        <authorList>
            <person name="Alves-Ferreira E."/>
            <person name="Grigg M."/>
            <person name="Lorenzi H."/>
            <person name="Galac M."/>
        </authorList>
    </citation>
    <scope>NUCLEOTIDE SEQUENCE [LARGE SCALE GENOMIC DNA]</scope>
    <source>
        <strain evidence="2 3">EAF2021</strain>
    </source>
</reference>
<dbReference type="SUPFAM" id="SSF48371">
    <property type="entry name" value="ARM repeat"/>
    <property type="match status" value="1"/>
</dbReference>
<feature type="non-terminal residue" evidence="2">
    <location>
        <position position="1"/>
    </location>
</feature>
<protein>
    <recommendedName>
        <fullName evidence="4">Phosphoprotein phosphatase</fullName>
    </recommendedName>
</protein>
<dbReference type="Proteomes" id="UP001470230">
    <property type="component" value="Unassembled WGS sequence"/>
</dbReference>
<feature type="region of interest" description="Disordered" evidence="1">
    <location>
        <begin position="1"/>
        <end position="53"/>
    </location>
</feature>
<name>A0ABR2IEB6_9EUKA</name>
<organism evidence="2 3">
    <name type="scientific">Tritrichomonas musculus</name>
    <dbReference type="NCBI Taxonomy" id="1915356"/>
    <lineage>
        <taxon>Eukaryota</taxon>
        <taxon>Metamonada</taxon>
        <taxon>Parabasalia</taxon>
        <taxon>Tritrichomonadida</taxon>
        <taxon>Tritrichomonadidae</taxon>
        <taxon>Tritrichomonas</taxon>
    </lineage>
</organism>
<dbReference type="PANTHER" id="PTHR10257:SF3">
    <property type="entry name" value="SERINE_THREONINE-PROTEIN PHOSPHATASE 2A 56 KDA REGULATORY SUBUNIT GAMMA ISOFORM"/>
    <property type="match status" value="1"/>
</dbReference>
<keyword evidence="3" id="KW-1185">Reference proteome</keyword>
<comment type="caution">
    <text evidence="2">The sequence shown here is derived from an EMBL/GenBank/DDBJ whole genome shotgun (WGS) entry which is preliminary data.</text>
</comment>
<sequence>NPRNRTSYATNIMQRKASKSSRSKRNPAITIPKNGRKNESHTPRVNSSRDFLNSNDNFATQNDLKTSFTPQAHLIDDISSLIDQCSTYMDYPIIQVMSDIHPHPPNSFALKKEKVLSNIYELLTDELLLDSIPQSIYFNLFEVIKQHIFRPLPKFHDINEFSEVPQNYIVKNWDHIDIIHNIFSLLMKNIYKFGPCLNDDFTLNLVQQLSSPSYEESITIEKHLSYILQNFVGYRQNVLRHLLSRVISYLDGITYYTLSISSILRLFLDYFNSLPLPINQTNFLLFRTVFYPLFSTDLAYVFEEPLHQLSSFFQQLEPATSLWCLYYLKSHWPRASTTKQMMFIHQFSRLLPTLPATVMEKVGPLVLKILSSCICSQNYRVAIYTTSFALDDDFMDVYRPLPDTISDILLPAAKAACKHWNEEERDLAIRLSDKISNFHFQSKPQTRAITATLSSRSKRNEEKIGWNDIITLAASSDPSINADEYREKLNDFAAKCANDQLTSS</sequence>
<dbReference type="Gene3D" id="1.25.10.10">
    <property type="entry name" value="Leucine-rich Repeat Variant"/>
    <property type="match status" value="1"/>
</dbReference>
<dbReference type="InterPro" id="IPR011989">
    <property type="entry name" value="ARM-like"/>
</dbReference>
<feature type="compositionally biased region" description="Polar residues" evidence="1">
    <location>
        <begin position="43"/>
        <end position="53"/>
    </location>
</feature>
<evidence type="ECO:0008006" key="4">
    <source>
        <dbReference type="Google" id="ProtNLM"/>
    </source>
</evidence>
<dbReference type="EMBL" id="JAPFFF010000018">
    <property type="protein sequence ID" value="KAK8860990.1"/>
    <property type="molecule type" value="Genomic_DNA"/>
</dbReference>
<dbReference type="InterPro" id="IPR002554">
    <property type="entry name" value="PP2A_B56"/>
</dbReference>
<dbReference type="PANTHER" id="PTHR10257">
    <property type="entry name" value="SERINE/THREONINE PROTEIN PHOSPHATASE 2A PP2A REGULATORY SUBUNIT B"/>
    <property type="match status" value="1"/>
</dbReference>
<proteinExistence type="predicted"/>
<feature type="compositionally biased region" description="Basic residues" evidence="1">
    <location>
        <begin position="16"/>
        <end position="25"/>
    </location>
</feature>
<dbReference type="Pfam" id="PF01603">
    <property type="entry name" value="B56"/>
    <property type="match status" value="1"/>
</dbReference>
<accession>A0ABR2IEB6</accession>
<evidence type="ECO:0000313" key="3">
    <source>
        <dbReference type="Proteomes" id="UP001470230"/>
    </source>
</evidence>
<evidence type="ECO:0000313" key="2">
    <source>
        <dbReference type="EMBL" id="KAK8860990.1"/>
    </source>
</evidence>
<gene>
    <name evidence="2" type="ORF">M9Y10_012682</name>
</gene>
<feature type="compositionally biased region" description="Polar residues" evidence="1">
    <location>
        <begin position="1"/>
        <end position="13"/>
    </location>
</feature>
<evidence type="ECO:0000256" key="1">
    <source>
        <dbReference type="SAM" id="MobiDB-lite"/>
    </source>
</evidence>
<dbReference type="InterPro" id="IPR016024">
    <property type="entry name" value="ARM-type_fold"/>
</dbReference>